<dbReference type="AlphaFoldDB" id="A0A1R2AUC3"/>
<dbReference type="InterPro" id="IPR029063">
    <property type="entry name" value="SAM-dependent_MTases_sf"/>
</dbReference>
<feature type="coiled-coil region" evidence="1">
    <location>
        <begin position="282"/>
        <end position="309"/>
    </location>
</feature>
<dbReference type="OrthoDB" id="1523883at2759"/>
<reference evidence="2 3" key="1">
    <citation type="submission" date="2016-11" db="EMBL/GenBank/DDBJ databases">
        <title>The macronuclear genome of Stentor coeruleus: a giant cell with tiny introns.</title>
        <authorList>
            <person name="Slabodnick M."/>
            <person name="Ruby J.G."/>
            <person name="Reiff S.B."/>
            <person name="Swart E.C."/>
            <person name="Gosai S."/>
            <person name="Prabakaran S."/>
            <person name="Witkowska E."/>
            <person name="Larue G.E."/>
            <person name="Fisher S."/>
            <person name="Freeman R.M."/>
            <person name="Gunawardena J."/>
            <person name="Chu W."/>
            <person name="Stover N.A."/>
            <person name="Gregory B.D."/>
            <person name="Nowacki M."/>
            <person name="Derisi J."/>
            <person name="Roy S.W."/>
            <person name="Marshall W.F."/>
            <person name="Sood P."/>
        </authorList>
    </citation>
    <scope>NUCLEOTIDE SEQUENCE [LARGE SCALE GENOMIC DNA]</scope>
    <source>
        <strain evidence="2">WM001</strain>
    </source>
</reference>
<sequence length="330" mass="38001">MSVENRMKNYNQNSSYQLLLAKSNMDLILQAISRVLNTPSPTYVLADYGCSEGLNSSTLFKEIIGHIENLTESNFLLFFNDLPFINWADFFKVISSPEAFISKRVFSSAIGKSFHEQILPSNTLHFGFSSLAFHWLSEPVPKYTRLEFNHYNEENAQIGIRHYTRLLELRYQELAVGGQLIFITSSFQGEDATYEFQKELFNKLHEKGLITEEEALNFKYPIYFLTPEQWDKVLETFAGRFKIHEKDIKIIQKIPSISDESQLKGMLEVISNSLICVFKDCYESVFQNRENKEELMEIAKENLKEIVAEKGMKQGFGGGNTICIALEKIS</sequence>
<name>A0A1R2AUC3_9CILI</name>
<evidence type="ECO:0000256" key="1">
    <source>
        <dbReference type="SAM" id="Coils"/>
    </source>
</evidence>
<proteinExistence type="predicted"/>
<keyword evidence="3" id="KW-1185">Reference proteome</keyword>
<keyword evidence="1" id="KW-0175">Coiled coil</keyword>
<dbReference type="EMBL" id="MPUH01001382">
    <property type="protein sequence ID" value="OMJ68117.1"/>
    <property type="molecule type" value="Genomic_DNA"/>
</dbReference>
<comment type="caution">
    <text evidence="2">The sequence shown here is derived from an EMBL/GenBank/DDBJ whole genome shotgun (WGS) entry which is preliminary data.</text>
</comment>
<dbReference type="Gene3D" id="3.40.50.150">
    <property type="entry name" value="Vaccinia Virus protein VP39"/>
    <property type="match status" value="1"/>
</dbReference>
<accession>A0A1R2AUC3</accession>
<dbReference type="InterPro" id="IPR005299">
    <property type="entry name" value="MeTrfase_7"/>
</dbReference>
<evidence type="ECO:0000313" key="2">
    <source>
        <dbReference type="EMBL" id="OMJ68117.1"/>
    </source>
</evidence>
<dbReference type="PANTHER" id="PTHR31009">
    <property type="entry name" value="S-ADENOSYL-L-METHIONINE:CARBOXYL METHYLTRANSFERASE FAMILY PROTEIN"/>
    <property type="match status" value="1"/>
</dbReference>
<dbReference type="Pfam" id="PF03492">
    <property type="entry name" value="Methyltransf_7"/>
    <property type="match status" value="1"/>
</dbReference>
<dbReference type="SUPFAM" id="SSF53335">
    <property type="entry name" value="S-adenosyl-L-methionine-dependent methyltransferases"/>
    <property type="match status" value="1"/>
</dbReference>
<dbReference type="GO" id="GO:0008168">
    <property type="term" value="F:methyltransferase activity"/>
    <property type="evidence" value="ECO:0007669"/>
    <property type="project" value="InterPro"/>
</dbReference>
<organism evidence="2 3">
    <name type="scientific">Stentor coeruleus</name>
    <dbReference type="NCBI Taxonomy" id="5963"/>
    <lineage>
        <taxon>Eukaryota</taxon>
        <taxon>Sar</taxon>
        <taxon>Alveolata</taxon>
        <taxon>Ciliophora</taxon>
        <taxon>Postciliodesmatophora</taxon>
        <taxon>Heterotrichea</taxon>
        <taxon>Heterotrichida</taxon>
        <taxon>Stentoridae</taxon>
        <taxon>Stentor</taxon>
    </lineage>
</organism>
<gene>
    <name evidence="2" type="ORF">SteCoe_34520</name>
</gene>
<evidence type="ECO:0000313" key="3">
    <source>
        <dbReference type="Proteomes" id="UP000187209"/>
    </source>
</evidence>
<dbReference type="Proteomes" id="UP000187209">
    <property type="component" value="Unassembled WGS sequence"/>
</dbReference>
<protein>
    <submittedName>
        <fullName evidence="2">Uncharacterized protein</fullName>
    </submittedName>
</protein>